<dbReference type="AlphaFoldDB" id="A0A3Q3EQH1"/>
<comment type="subcellular location">
    <subcellularLocation>
        <location evidence="1">Secreted</location>
    </subcellularLocation>
</comment>
<dbReference type="GO" id="GO:0030154">
    <property type="term" value="P:cell differentiation"/>
    <property type="evidence" value="ECO:0007669"/>
    <property type="project" value="UniProtKB-KW"/>
</dbReference>
<name>A0A3Q3EQH1_KRYMA</name>
<comment type="similarity">
    <text evidence="5">Belongs to the TGF-beta family.</text>
</comment>
<evidence type="ECO:0000313" key="7">
    <source>
        <dbReference type="Ensembl" id="ENSKMAP00000004037.1"/>
    </source>
</evidence>
<evidence type="ECO:0000256" key="4">
    <source>
        <dbReference type="ARBA" id="ARBA00022782"/>
    </source>
</evidence>
<sequence>MYHVLFSSLVLMSEEEEQETITITFDLPQSPVLKLKPVLLLVFESPLTAGELGVAFSSQSLQPTIQVRVKTLLWGKKCYLWRAVLGKKTNKETPKAIKRADLSLWHLILTTSFLFQSACISEGTQYILLTAKPSEGDVEQKWTISVEPKSPDMSRTSFCFSFDCLVSRAALLTFPLITEQNLKDVFIGGKPGSSVRMAPLLLFSAGKGTDARLLLYFYVSAFDVEVCHAWSSVTSLSLCVRQTNGSSSASALPQTSFLCELRRFLDAVLPQDHPRPPLIRLDSLRSLPPLTLGPASSEILLAGIINSSAPTIFSFDSWGARFPVCFGRLALSPALLEELGQKLEESKMQMMELVKEKRVPQRAAEKLERLKELGAFQRMEAAADGESQYCAFLLLKALQTVAHTYTMQRRLRATRADSSSPPRAYICGLRSLTVSFENLFLSPKNADINNCQGSCAFPLTSGNNHAVLLNSHIEGGHAGERAPCCVPVAYDPMHVIDWNNEGSVLSLKQDMIATECGCR</sequence>
<feature type="domain" description="TGF-beta family profile" evidence="6">
    <location>
        <begin position="409"/>
        <end position="519"/>
    </location>
</feature>
<dbReference type="PANTHER" id="PTHR15009:SF4">
    <property type="entry name" value="MUELLERIAN-INHIBITING FACTOR"/>
    <property type="match status" value="1"/>
</dbReference>
<keyword evidence="8" id="KW-1185">Reference proteome</keyword>
<dbReference type="InterPro" id="IPR001839">
    <property type="entry name" value="TGF-b_C"/>
</dbReference>
<dbReference type="Ensembl" id="ENSKMAT00000004115.1">
    <property type="protein sequence ID" value="ENSKMAP00000004037.1"/>
    <property type="gene ID" value="ENSKMAG00000003028.1"/>
</dbReference>
<keyword evidence="2" id="KW-0964">Secreted</keyword>
<evidence type="ECO:0000259" key="6">
    <source>
        <dbReference type="PROSITE" id="PS51362"/>
    </source>
</evidence>
<accession>A0A3Q3EQH1</accession>
<evidence type="ECO:0000256" key="3">
    <source>
        <dbReference type="ARBA" id="ARBA00022729"/>
    </source>
</evidence>
<evidence type="ECO:0000256" key="2">
    <source>
        <dbReference type="ARBA" id="ARBA00022525"/>
    </source>
</evidence>
<evidence type="ECO:0000313" key="8">
    <source>
        <dbReference type="Proteomes" id="UP000264800"/>
    </source>
</evidence>
<dbReference type="PANTHER" id="PTHR15009">
    <property type="entry name" value="MUELLERIAN-INHIBITING FACTOR"/>
    <property type="match status" value="1"/>
</dbReference>
<evidence type="ECO:0000256" key="5">
    <source>
        <dbReference type="RuleBase" id="RU000354"/>
    </source>
</evidence>
<dbReference type="GO" id="GO:0008406">
    <property type="term" value="P:gonad development"/>
    <property type="evidence" value="ECO:0007669"/>
    <property type="project" value="InterPro"/>
</dbReference>
<dbReference type="GeneTree" id="ENSGT00390000006337"/>
<dbReference type="Pfam" id="PF04709">
    <property type="entry name" value="AMH_N"/>
    <property type="match status" value="2"/>
</dbReference>
<keyword evidence="5" id="KW-0339">Growth factor</keyword>
<dbReference type="Proteomes" id="UP000264800">
    <property type="component" value="Unplaced"/>
</dbReference>
<dbReference type="InterPro" id="IPR021203">
    <property type="entry name" value="Muellerian-inhibiting_factor"/>
</dbReference>
<protein>
    <submittedName>
        <fullName evidence="7">Anti-Mullerian hormone</fullName>
    </submittedName>
</protein>
<reference evidence="7" key="2">
    <citation type="submission" date="2025-09" db="UniProtKB">
        <authorList>
            <consortium name="Ensembl"/>
        </authorList>
    </citation>
    <scope>IDENTIFICATION</scope>
</reference>
<dbReference type="GO" id="GO:0005576">
    <property type="term" value="C:extracellular region"/>
    <property type="evidence" value="ECO:0007669"/>
    <property type="project" value="UniProtKB-SubCell"/>
</dbReference>
<dbReference type="SMART" id="SM00204">
    <property type="entry name" value="TGFB"/>
    <property type="match status" value="1"/>
</dbReference>
<organism evidence="7 8">
    <name type="scientific">Kryptolebias marmoratus</name>
    <name type="common">Mangrove killifish</name>
    <name type="synonym">Rivulus marmoratus</name>
    <dbReference type="NCBI Taxonomy" id="37003"/>
    <lineage>
        <taxon>Eukaryota</taxon>
        <taxon>Metazoa</taxon>
        <taxon>Chordata</taxon>
        <taxon>Craniata</taxon>
        <taxon>Vertebrata</taxon>
        <taxon>Euteleostomi</taxon>
        <taxon>Actinopterygii</taxon>
        <taxon>Neopterygii</taxon>
        <taxon>Teleostei</taxon>
        <taxon>Neoteleostei</taxon>
        <taxon>Acanthomorphata</taxon>
        <taxon>Ovalentaria</taxon>
        <taxon>Atherinomorphae</taxon>
        <taxon>Cyprinodontiformes</taxon>
        <taxon>Rivulidae</taxon>
        <taxon>Kryptolebias</taxon>
    </lineage>
</organism>
<evidence type="ECO:0000256" key="1">
    <source>
        <dbReference type="ARBA" id="ARBA00004613"/>
    </source>
</evidence>
<keyword evidence="3" id="KW-0732">Signal</keyword>
<dbReference type="STRING" id="37003.ENSKMAP00000004037"/>
<dbReference type="SUPFAM" id="SSF57501">
    <property type="entry name" value="Cystine-knot cytokines"/>
    <property type="match status" value="1"/>
</dbReference>
<proteinExistence type="inferred from homology"/>
<keyword evidence="4" id="KW-0221">Differentiation</keyword>
<reference evidence="7" key="1">
    <citation type="submission" date="2025-08" db="UniProtKB">
        <authorList>
            <consortium name="Ensembl"/>
        </authorList>
    </citation>
    <scope>IDENTIFICATION</scope>
</reference>
<dbReference type="InterPro" id="IPR029034">
    <property type="entry name" value="Cystine-knot_cytokine"/>
</dbReference>
<dbReference type="Gene3D" id="2.10.90.10">
    <property type="entry name" value="Cystine-knot cytokines"/>
    <property type="match status" value="1"/>
</dbReference>
<dbReference type="GO" id="GO:0008083">
    <property type="term" value="F:growth factor activity"/>
    <property type="evidence" value="ECO:0007669"/>
    <property type="project" value="UniProtKB-KW"/>
</dbReference>
<dbReference type="PROSITE" id="PS51362">
    <property type="entry name" value="TGF_BETA_2"/>
    <property type="match status" value="1"/>
</dbReference>
<dbReference type="Pfam" id="PF00019">
    <property type="entry name" value="TGF_beta"/>
    <property type="match status" value="1"/>
</dbReference>
<dbReference type="InterPro" id="IPR006799">
    <property type="entry name" value="AMH_N"/>
</dbReference>